<proteinExistence type="predicted"/>
<accession>A0A514CZ86</accession>
<name>A0A514CZ86_9VIRU</name>
<evidence type="ECO:0000313" key="1">
    <source>
        <dbReference type="EMBL" id="QDH86678.1"/>
    </source>
</evidence>
<reference evidence="1" key="1">
    <citation type="submission" date="2019-05" db="EMBL/GenBank/DDBJ databases">
        <title>Metatranscriptomic reconstruction reveals RNA viruses with the potential to shape carbon cycling in soil.</title>
        <authorList>
            <person name="Starr E.P."/>
            <person name="Nuccio E."/>
            <person name="Pett-Ridge J."/>
            <person name="Banfield J.F."/>
            <person name="Firestone M.K."/>
        </authorList>
    </citation>
    <scope>NUCLEOTIDE SEQUENCE</scope>
    <source>
        <strain evidence="1">H3_Rhizo_37_scaffold_244</strain>
    </source>
</reference>
<gene>
    <name evidence="1" type="ORF">H3Rhizo37244_000001</name>
</gene>
<dbReference type="EMBL" id="MN032848">
    <property type="protein sequence ID" value="QDH86678.1"/>
    <property type="molecule type" value="Genomic_RNA"/>
</dbReference>
<sequence length="440" mass="49758">MSSDILGEWKERDIPFVNGVYGSYHEPTKESRVLVSITGKQKTYSQKNLWRQRNRLLDSPRTDPDLKRRIRRQDYGSTFQTTTNEYWGSHPQTITPRYPWFNGTYYQYSGPVCAVSNIVGPSSIYWPAIPGDISSDMITMGSTAIARTIPTNPASGVGQFLGELREGLPGVPGKAAFEALRSGAKGSQRFREIGTAVGQEHLNWEFGVKPIISDVQKFAKATIDSDKIIRQLARDSGRLIRRRYEFPVERSRVLTETRRPAGAAPALFTGLWNNPGNGYLEVEKEVISRTWFSGAYTYHYNQGQRLWDRMSRAEQNVNRLYGLRVNPALAWELAPWSWLVDWVSNLGDIMTNISAFSRDGLVLVYGYVMREMRISYTYTLMGTTLKGSETSGPVQQRFTTVVKKRLRASPYGFGLDPDWSGFSDRQLSILGALGITRASR</sequence>
<protein>
    <submittedName>
        <fullName evidence="1">Uncharacterized protein</fullName>
    </submittedName>
</protein>
<organism evidence="1">
    <name type="scientific">Leviviridae sp</name>
    <dbReference type="NCBI Taxonomy" id="2027243"/>
    <lineage>
        <taxon>Viruses</taxon>
        <taxon>Riboviria</taxon>
        <taxon>Orthornavirae</taxon>
        <taxon>Lenarviricota</taxon>
        <taxon>Leviviricetes</taxon>
        <taxon>Norzivirales</taxon>
        <taxon>Fiersviridae</taxon>
    </lineage>
</organism>